<dbReference type="Pfam" id="PF04951">
    <property type="entry name" value="Peptidase_M55"/>
    <property type="match status" value="1"/>
</dbReference>
<dbReference type="EMBL" id="SJFN01000001">
    <property type="protein sequence ID" value="TBW41174.1"/>
    <property type="molecule type" value="Genomic_DNA"/>
</dbReference>
<name>A0A4Q9VYH7_9HYPH</name>
<dbReference type="GO" id="GO:0004177">
    <property type="term" value="F:aminopeptidase activity"/>
    <property type="evidence" value="ECO:0007669"/>
    <property type="project" value="UniProtKB-KW"/>
</dbReference>
<feature type="binding site" evidence="2">
    <location>
        <position position="134"/>
    </location>
    <ligand>
        <name>Zn(2+)</name>
        <dbReference type="ChEBI" id="CHEBI:29105"/>
        <label>2</label>
    </ligand>
</feature>
<dbReference type="Gene3D" id="3.40.50.10780">
    <property type="entry name" value="Dipeptide transport protein"/>
    <property type="match status" value="1"/>
</dbReference>
<keyword evidence="4" id="KW-1185">Reference proteome</keyword>
<gene>
    <name evidence="3" type="ORF">EYW49_00110</name>
</gene>
<dbReference type="GO" id="GO:0046872">
    <property type="term" value="F:metal ion binding"/>
    <property type="evidence" value="ECO:0007669"/>
    <property type="project" value="UniProtKB-KW"/>
</dbReference>
<organism evidence="3 4">
    <name type="scientific">Siculibacillus lacustris</name>
    <dbReference type="NCBI Taxonomy" id="1549641"/>
    <lineage>
        <taxon>Bacteria</taxon>
        <taxon>Pseudomonadati</taxon>
        <taxon>Pseudomonadota</taxon>
        <taxon>Alphaproteobacteria</taxon>
        <taxon>Hyphomicrobiales</taxon>
        <taxon>Ancalomicrobiaceae</taxon>
        <taxon>Siculibacillus</taxon>
    </lineage>
</organism>
<accession>A0A4Q9VYH7</accession>
<dbReference type="Gene3D" id="3.30.1360.130">
    <property type="entry name" value="Dipeptide transport protein"/>
    <property type="match status" value="1"/>
</dbReference>
<reference evidence="3 4" key="1">
    <citation type="submission" date="2019-02" db="EMBL/GenBank/DDBJ databases">
        <title>Siculibacillus lacustris gen. nov., sp. nov., a new rosette-forming bacterium isolated from a freshwater crater lake (Lake St. Ana, Romania).</title>
        <authorList>
            <person name="Felfoldi T."/>
            <person name="Marton Z."/>
            <person name="Szabo A."/>
            <person name="Mentes A."/>
            <person name="Boka K."/>
            <person name="Marialigeti K."/>
            <person name="Mathe I."/>
            <person name="Koncz M."/>
            <person name="Schumann P."/>
            <person name="Toth E."/>
        </authorList>
    </citation>
    <scope>NUCLEOTIDE SEQUENCE [LARGE SCALE GENOMIC DNA]</scope>
    <source>
        <strain evidence="3 4">SA-279</strain>
    </source>
</reference>
<dbReference type="OrthoDB" id="9785420at2"/>
<keyword evidence="3" id="KW-0378">Hydrolase</keyword>
<keyword evidence="2" id="KW-0479">Metal-binding</keyword>
<feature type="binding site" evidence="2">
    <location>
        <position position="10"/>
    </location>
    <ligand>
        <name>Zn(2+)</name>
        <dbReference type="ChEBI" id="CHEBI:29105"/>
        <label>1</label>
    </ligand>
</feature>
<evidence type="ECO:0000256" key="1">
    <source>
        <dbReference type="PIRSR" id="PIRSR015853-1"/>
    </source>
</evidence>
<dbReference type="InterPro" id="IPR027476">
    <property type="entry name" value="DppA_N"/>
</dbReference>
<dbReference type="InterPro" id="IPR036177">
    <property type="entry name" value="Peptidase_M55_sf"/>
</dbReference>
<keyword evidence="2" id="KW-0862">Zinc</keyword>
<feature type="binding site" evidence="2">
    <location>
        <position position="8"/>
    </location>
    <ligand>
        <name>Zn(2+)</name>
        <dbReference type="ChEBI" id="CHEBI:29105"/>
        <label>1</label>
    </ligand>
</feature>
<dbReference type="RefSeq" id="WP_131304680.1">
    <property type="nucleotide sequence ID" value="NZ_SJFN01000001.1"/>
</dbReference>
<dbReference type="SUPFAM" id="SSF63992">
    <property type="entry name" value="Dipeptide transport protein"/>
    <property type="match status" value="1"/>
</dbReference>
<dbReference type="InterPro" id="IPR007035">
    <property type="entry name" value="Peptidase_M55"/>
</dbReference>
<proteinExistence type="predicted"/>
<sequence>MKIFISADIEGVAGVVSPLQGTPGNPEYERARRLMTDEVDAAVVGAFLGGATEVVVNDSHGSMINLLPEALDPRADLILGKPKPFNMAAGLDRAFDAMFLVGHHGAAGGRGVLAHTTNGFAFRAVRLAGRPLGEPGIYGAYAGTLGVPVALVTGDDRTVEETRPLFPEAEFVAVKTALGHRAARQISPARARTAIRAAAAAAVARCRAMAPFVVPGPFVAEFEMNSPALADLAAVLPPARRLDATTVAFDCADAADAVGWMNALSALSAALR</sequence>
<keyword evidence="3" id="KW-0645">Protease</keyword>
<feature type="binding site" evidence="2">
    <location>
        <position position="60"/>
    </location>
    <ligand>
        <name>Zn(2+)</name>
        <dbReference type="ChEBI" id="CHEBI:29105"/>
        <label>2</label>
    </ligand>
</feature>
<keyword evidence="3" id="KW-0031">Aminopeptidase</keyword>
<dbReference type="AlphaFoldDB" id="A0A4Q9VYH7"/>
<dbReference type="CDD" id="cd08663">
    <property type="entry name" value="DAP_dppA_1"/>
    <property type="match status" value="1"/>
</dbReference>
<evidence type="ECO:0000313" key="3">
    <source>
        <dbReference type="EMBL" id="TBW41174.1"/>
    </source>
</evidence>
<dbReference type="Proteomes" id="UP000292781">
    <property type="component" value="Unassembled WGS sequence"/>
</dbReference>
<feature type="active site" description="Nucleophile" evidence="1">
    <location>
        <position position="115"/>
    </location>
</feature>
<comment type="caution">
    <text evidence="3">The sequence shown here is derived from an EMBL/GenBank/DDBJ whole genome shotgun (WGS) entry which is preliminary data.</text>
</comment>
<dbReference type="PIRSF" id="PIRSF015853">
    <property type="entry name" value="Pep_DppA"/>
    <property type="match status" value="1"/>
</dbReference>
<feature type="binding site" evidence="2">
    <location>
        <position position="104"/>
    </location>
    <ligand>
        <name>Zn(2+)</name>
        <dbReference type="ChEBI" id="CHEBI:29105"/>
        <label>2</label>
    </ligand>
</feature>
<feature type="binding site" evidence="2">
    <location>
        <position position="8"/>
    </location>
    <ligand>
        <name>Zn(2+)</name>
        <dbReference type="ChEBI" id="CHEBI:29105"/>
        <label>2</label>
    </ligand>
</feature>
<evidence type="ECO:0000313" key="4">
    <source>
        <dbReference type="Proteomes" id="UP000292781"/>
    </source>
</evidence>
<evidence type="ECO:0000256" key="2">
    <source>
        <dbReference type="PIRSR" id="PIRSR015853-2"/>
    </source>
</evidence>
<protein>
    <submittedName>
        <fullName evidence="3">Aminopeptidase</fullName>
    </submittedName>
</protein>